<dbReference type="Proteomes" id="UP001188597">
    <property type="component" value="Unassembled WGS sequence"/>
</dbReference>
<keyword evidence="2" id="KW-1185">Reference proteome</keyword>
<organism evidence="1 2">
    <name type="scientific">Escallonia herrerae</name>
    <dbReference type="NCBI Taxonomy" id="1293975"/>
    <lineage>
        <taxon>Eukaryota</taxon>
        <taxon>Viridiplantae</taxon>
        <taxon>Streptophyta</taxon>
        <taxon>Embryophyta</taxon>
        <taxon>Tracheophyta</taxon>
        <taxon>Spermatophyta</taxon>
        <taxon>Magnoliopsida</taxon>
        <taxon>eudicotyledons</taxon>
        <taxon>Gunneridae</taxon>
        <taxon>Pentapetalae</taxon>
        <taxon>asterids</taxon>
        <taxon>campanulids</taxon>
        <taxon>Escalloniales</taxon>
        <taxon>Escalloniaceae</taxon>
        <taxon>Escallonia</taxon>
    </lineage>
</organism>
<evidence type="ECO:0000313" key="1">
    <source>
        <dbReference type="EMBL" id="KAK3014316.1"/>
    </source>
</evidence>
<protein>
    <submittedName>
        <fullName evidence="1">Uncharacterized protein</fullName>
    </submittedName>
</protein>
<accession>A0AA88VS05</accession>
<sequence length="206" mass="22680">MKANFLVDAVQEQYLKSLLKSFPRSHPSYLGHKYKHKVVKIPDLFLFQVPTSPSEVTISPSVLQVVTPPPKNSPPPPYCYKSPPLMSPSPFPYYYKSPPPPKNPHASILLQVISTTIEVTTSSPMLLQVPTSTKDATSPFILLQVTTTSEVTASSPILFQVPTFIKKSPQAACLYKLPPSPVKSLSPGNTIISHRHLQNARTYATS</sequence>
<gene>
    <name evidence="1" type="ORF">RJ639_008887</name>
</gene>
<dbReference type="EMBL" id="JAVXUP010001230">
    <property type="protein sequence ID" value="KAK3014316.1"/>
    <property type="molecule type" value="Genomic_DNA"/>
</dbReference>
<dbReference type="AlphaFoldDB" id="A0AA88VS05"/>
<evidence type="ECO:0000313" key="2">
    <source>
        <dbReference type="Proteomes" id="UP001188597"/>
    </source>
</evidence>
<name>A0AA88VS05_9ASTE</name>
<comment type="caution">
    <text evidence="1">The sequence shown here is derived from an EMBL/GenBank/DDBJ whole genome shotgun (WGS) entry which is preliminary data.</text>
</comment>
<reference evidence="1" key="1">
    <citation type="submission" date="2022-12" db="EMBL/GenBank/DDBJ databases">
        <title>Draft genome assemblies for two species of Escallonia (Escalloniales).</title>
        <authorList>
            <person name="Chanderbali A."/>
            <person name="Dervinis C."/>
            <person name="Anghel I."/>
            <person name="Soltis D."/>
            <person name="Soltis P."/>
            <person name="Zapata F."/>
        </authorList>
    </citation>
    <scope>NUCLEOTIDE SEQUENCE</scope>
    <source>
        <strain evidence="1">UCBG64.0493</strain>
        <tissue evidence="1">Leaf</tissue>
    </source>
</reference>
<proteinExistence type="predicted"/>